<dbReference type="SUPFAM" id="SSF51735">
    <property type="entry name" value="NAD(P)-binding Rossmann-fold domains"/>
    <property type="match status" value="1"/>
</dbReference>
<dbReference type="Proteomes" id="UP001310594">
    <property type="component" value="Unassembled WGS sequence"/>
</dbReference>
<dbReference type="AlphaFoldDB" id="A0AAN7VVX3"/>
<gene>
    <name evidence="5" type="ORF">LTR97_009088</name>
</gene>
<name>A0AAN7VVX3_9PEZI</name>
<dbReference type="GO" id="GO:0016616">
    <property type="term" value="F:oxidoreductase activity, acting on the CH-OH group of donors, NAD or NADP as acceptor"/>
    <property type="evidence" value="ECO:0007669"/>
    <property type="project" value="TreeGrafter"/>
</dbReference>
<dbReference type="InterPro" id="IPR001509">
    <property type="entry name" value="Epimerase_deHydtase"/>
</dbReference>
<reference evidence="5" key="1">
    <citation type="submission" date="2023-08" db="EMBL/GenBank/DDBJ databases">
        <title>Black Yeasts Isolated from many extreme environments.</title>
        <authorList>
            <person name="Coleine C."/>
            <person name="Stajich J.E."/>
            <person name="Selbmann L."/>
        </authorList>
    </citation>
    <scope>NUCLEOTIDE SEQUENCE</scope>
    <source>
        <strain evidence="5">CCFEE 5810</strain>
    </source>
</reference>
<evidence type="ECO:0000313" key="6">
    <source>
        <dbReference type="Proteomes" id="UP001310594"/>
    </source>
</evidence>
<evidence type="ECO:0000259" key="4">
    <source>
        <dbReference type="Pfam" id="PF01370"/>
    </source>
</evidence>
<dbReference type="EMBL" id="JAVRQU010000015">
    <property type="protein sequence ID" value="KAK5694498.1"/>
    <property type="molecule type" value="Genomic_DNA"/>
</dbReference>
<dbReference type="Pfam" id="PF01370">
    <property type="entry name" value="Epimerase"/>
    <property type="match status" value="1"/>
</dbReference>
<keyword evidence="1" id="KW-0560">Oxidoreductase</keyword>
<accession>A0AAN7VVX3</accession>
<dbReference type="PANTHER" id="PTHR10366">
    <property type="entry name" value="NAD DEPENDENT EPIMERASE/DEHYDRATASE"/>
    <property type="match status" value="1"/>
</dbReference>
<evidence type="ECO:0000256" key="3">
    <source>
        <dbReference type="SAM" id="MobiDB-lite"/>
    </source>
</evidence>
<feature type="domain" description="NAD-dependent epimerase/dehydratase" evidence="4">
    <location>
        <begin position="6"/>
        <end position="260"/>
    </location>
</feature>
<evidence type="ECO:0000256" key="1">
    <source>
        <dbReference type="ARBA" id="ARBA00023002"/>
    </source>
</evidence>
<dbReference type="PANTHER" id="PTHR10366:SF564">
    <property type="entry name" value="STEROL-4-ALPHA-CARBOXYLATE 3-DEHYDROGENASE, DECARBOXYLATING"/>
    <property type="match status" value="1"/>
</dbReference>
<sequence length="355" mass="38546">MPKDLVLITGVTGHVGFRVLQYALEHGLAVRAAVRSQAKAQAVRCHPSLKALDKDGLLDFVVVPNFTVPGAFDSAVANAKYIIHCASPIPFASPTTDNAERDFVAPAVQTTLGILESARRVETVRRIVITSSCIAIAPITAAVSDTGETYTAETRQPDPDAPLPPGTPSFVAYAAGKVAALNRAESWMKEERPRFDAIHLMPSYVLGRIDMCDSLERLQTSANSFPLDIVLGRDGGESGMAMVVNHVDDCARIHVEALNPRIEGNQSFIIDYNLSSQVEWDEAKDIVAKHFADAVNSDVLPNSGTLKSVRCRLESSKTEKTFGYRQSYEEAVVDVVQQYLELREMQKGGSNGVDS</sequence>
<comment type="similarity">
    <text evidence="2">Belongs to the NAD(P)-dependent epimerase/dehydratase family. Dihydroflavonol-4-reductase subfamily.</text>
</comment>
<feature type="region of interest" description="Disordered" evidence="3">
    <location>
        <begin position="147"/>
        <end position="166"/>
    </location>
</feature>
<dbReference type="InterPro" id="IPR036291">
    <property type="entry name" value="NAD(P)-bd_dom_sf"/>
</dbReference>
<evidence type="ECO:0000256" key="2">
    <source>
        <dbReference type="ARBA" id="ARBA00023445"/>
    </source>
</evidence>
<proteinExistence type="inferred from homology"/>
<dbReference type="Gene3D" id="3.40.50.720">
    <property type="entry name" value="NAD(P)-binding Rossmann-like Domain"/>
    <property type="match status" value="1"/>
</dbReference>
<protein>
    <recommendedName>
        <fullName evidence="4">NAD-dependent epimerase/dehydratase domain-containing protein</fullName>
    </recommendedName>
</protein>
<comment type="caution">
    <text evidence="5">The sequence shown here is derived from an EMBL/GenBank/DDBJ whole genome shotgun (WGS) entry which is preliminary data.</text>
</comment>
<evidence type="ECO:0000313" key="5">
    <source>
        <dbReference type="EMBL" id="KAK5694498.1"/>
    </source>
</evidence>
<organism evidence="5 6">
    <name type="scientific">Elasticomyces elasticus</name>
    <dbReference type="NCBI Taxonomy" id="574655"/>
    <lineage>
        <taxon>Eukaryota</taxon>
        <taxon>Fungi</taxon>
        <taxon>Dikarya</taxon>
        <taxon>Ascomycota</taxon>
        <taxon>Pezizomycotina</taxon>
        <taxon>Dothideomycetes</taxon>
        <taxon>Dothideomycetidae</taxon>
        <taxon>Mycosphaerellales</taxon>
        <taxon>Teratosphaeriaceae</taxon>
        <taxon>Elasticomyces</taxon>
    </lineage>
</organism>
<dbReference type="InterPro" id="IPR050425">
    <property type="entry name" value="NAD(P)_dehydrat-like"/>
</dbReference>